<dbReference type="InterPro" id="IPR002182">
    <property type="entry name" value="NB-ARC"/>
</dbReference>
<dbReference type="InterPro" id="IPR042197">
    <property type="entry name" value="Apaf_helical"/>
</dbReference>
<dbReference type="PRINTS" id="PR00364">
    <property type="entry name" value="DISEASERSIST"/>
</dbReference>
<dbReference type="SUPFAM" id="SSF52540">
    <property type="entry name" value="P-loop containing nucleoside triphosphate hydrolases"/>
    <property type="match status" value="1"/>
</dbReference>
<dbReference type="Gene3D" id="3.40.50.300">
    <property type="entry name" value="P-loop containing nucleotide triphosphate hydrolases"/>
    <property type="match status" value="1"/>
</dbReference>
<dbReference type="Proteomes" id="UP000467840">
    <property type="component" value="Chromosome 7"/>
</dbReference>
<evidence type="ECO:0000313" key="9">
    <source>
        <dbReference type="Proteomes" id="UP000467840"/>
    </source>
</evidence>
<dbReference type="InterPro" id="IPR027417">
    <property type="entry name" value="P-loop_NTPase"/>
</dbReference>
<dbReference type="Gene3D" id="1.10.8.430">
    <property type="entry name" value="Helical domain of apoptotic protease-activating factors"/>
    <property type="match status" value="1"/>
</dbReference>
<evidence type="ECO:0000256" key="1">
    <source>
        <dbReference type="ARBA" id="ARBA00022737"/>
    </source>
</evidence>
<keyword evidence="4" id="KW-0067">ATP-binding</keyword>
<reference evidence="8 9" key="1">
    <citation type="journal article" date="2020" name="Mol. Plant">
        <title>The Chromosome-Based Rubber Tree Genome Provides New Insights into Spurge Genome Evolution and Rubber Biosynthesis.</title>
        <authorList>
            <person name="Liu J."/>
            <person name="Shi C."/>
            <person name="Shi C.C."/>
            <person name="Li W."/>
            <person name="Zhang Q.J."/>
            <person name="Zhang Y."/>
            <person name="Li K."/>
            <person name="Lu H.F."/>
            <person name="Shi C."/>
            <person name="Zhu S.T."/>
            <person name="Xiao Z.Y."/>
            <person name="Nan H."/>
            <person name="Yue Y."/>
            <person name="Zhu X.G."/>
            <person name="Wu Y."/>
            <person name="Hong X.N."/>
            <person name="Fan G.Y."/>
            <person name="Tong Y."/>
            <person name="Zhang D."/>
            <person name="Mao C.L."/>
            <person name="Liu Y.L."/>
            <person name="Hao S.J."/>
            <person name="Liu W.Q."/>
            <person name="Lv M.Q."/>
            <person name="Zhang H.B."/>
            <person name="Liu Y."/>
            <person name="Hu-Tang G.R."/>
            <person name="Wang J.P."/>
            <person name="Wang J.H."/>
            <person name="Sun Y.H."/>
            <person name="Ni S.B."/>
            <person name="Chen W.B."/>
            <person name="Zhang X.C."/>
            <person name="Jiao Y.N."/>
            <person name="Eichler E.E."/>
            <person name="Li G.H."/>
            <person name="Liu X."/>
            <person name="Gao L.Z."/>
        </authorList>
    </citation>
    <scope>NUCLEOTIDE SEQUENCE [LARGE SCALE GENOMIC DNA]</scope>
    <source>
        <strain evidence="9">cv. GT1</strain>
        <tissue evidence="8">Leaf</tissue>
    </source>
</reference>
<accession>A0A6A6L9Q2</accession>
<dbReference type="GO" id="GO:0006952">
    <property type="term" value="P:defense response"/>
    <property type="evidence" value="ECO:0007669"/>
    <property type="project" value="UniProtKB-KW"/>
</dbReference>
<keyword evidence="3" id="KW-0611">Plant defense</keyword>
<keyword evidence="1" id="KW-0677">Repeat</keyword>
<protein>
    <recommendedName>
        <fullName evidence="10">Disease resistance protein RGA3</fullName>
    </recommendedName>
</protein>
<dbReference type="Pfam" id="PF18052">
    <property type="entry name" value="Rx_N"/>
    <property type="match status" value="1"/>
</dbReference>
<dbReference type="AlphaFoldDB" id="A0A6A6L9Q2"/>
<feature type="domain" description="NB-ARC" evidence="6">
    <location>
        <begin position="117"/>
        <end position="289"/>
    </location>
</feature>
<keyword evidence="9" id="KW-1185">Reference proteome</keyword>
<dbReference type="GO" id="GO:0043531">
    <property type="term" value="F:ADP binding"/>
    <property type="evidence" value="ECO:0007669"/>
    <property type="project" value="InterPro"/>
</dbReference>
<sequence>MADFVLSFVVDAALSRVVSLITDEIILAWNLKDDLKGLQESLTMIRAVLQDTEEQQTTREPVRLWLKKLQEAAYDAEDVFDELANENLRRKVEMQDQSGREDRVTDSVLDNPVVGREADVAKIVDLLSCSSDQQVFTIVPIVGMGGLGKTALAKLVCEEVIAKRLYDLKIWVCVSDNFDDQRILGEMLQTLNANMGGLTNKDAILQELEKALEGKNFILVLDDVWKDVVTRWDDIKIRLEKISNNNGNAIVVTTRSEEVASKVETSTSYRHKLNLLSDDECWSIVKERALGNGPLNPLDSNFEAIGKETAKKCRGVPLAAIVLGGTMGFNRDKNAWL</sequence>
<evidence type="ECO:0000256" key="2">
    <source>
        <dbReference type="ARBA" id="ARBA00022741"/>
    </source>
</evidence>
<organism evidence="8 9">
    <name type="scientific">Hevea brasiliensis</name>
    <name type="common">Para rubber tree</name>
    <name type="synonym">Siphonia brasiliensis</name>
    <dbReference type="NCBI Taxonomy" id="3981"/>
    <lineage>
        <taxon>Eukaryota</taxon>
        <taxon>Viridiplantae</taxon>
        <taxon>Streptophyta</taxon>
        <taxon>Embryophyta</taxon>
        <taxon>Tracheophyta</taxon>
        <taxon>Spermatophyta</taxon>
        <taxon>Magnoliopsida</taxon>
        <taxon>eudicotyledons</taxon>
        <taxon>Gunneridae</taxon>
        <taxon>Pentapetalae</taxon>
        <taxon>rosids</taxon>
        <taxon>fabids</taxon>
        <taxon>Malpighiales</taxon>
        <taxon>Euphorbiaceae</taxon>
        <taxon>Crotonoideae</taxon>
        <taxon>Micrandreae</taxon>
        <taxon>Hevea</taxon>
    </lineage>
</organism>
<dbReference type="GO" id="GO:0005524">
    <property type="term" value="F:ATP binding"/>
    <property type="evidence" value="ECO:0007669"/>
    <property type="project" value="UniProtKB-KW"/>
</dbReference>
<keyword evidence="2" id="KW-0547">Nucleotide-binding</keyword>
<dbReference type="PANTHER" id="PTHR36766">
    <property type="entry name" value="PLANT BROAD-SPECTRUM MILDEW RESISTANCE PROTEIN RPW8"/>
    <property type="match status" value="1"/>
</dbReference>
<dbReference type="Gene3D" id="1.20.5.4130">
    <property type="match status" value="1"/>
</dbReference>
<dbReference type="PANTHER" id="PTHR36766:SF70">
    <property type="entry name" value="DISEASE RESISTANCE PROTEIN RGA4"/>
    <property type="match status" value="1"/>
</dbReference>
<proteinExistence type="predicted"/>
<evidence type="ECO:0000259" key="7">
    <source>
        <dbReference type="Pfam" id="PF18052"/>
    </source>
</evidence>
<evidence type="ECO:0000256" key="3">
    <source>
        <dbReference type="ARBA" id="ARBA00022821"/>
    </source>
</evidence>
<evidence type="ECO:0000259" key="6">
    <source>
        <dbReference type="Pfam" id="PF00931"/>
    </source>
</evidence>
<dbReference type="Pfam" id="PF00931">
    <property type="entry name" value="NB-ARC"/>
    <property type="match status" value="1"/>
</dbReference>
<evidence type="ECO:0000256" key="4">
    <source>
        <dbReference type="ARBA" id="ARBA00022840"/>
    </source>
</evidence>
<evidence type="ECO:0000313" key="8">
    <source>
        <dbReference type="EMBL" id="KAF2296359.1"/>
    </source>
</evidence>
<comment type="caution">
    <text evidence="8">The sequence shown here is derived from an EMBL/GenBank/DDBJ whole genome shotgun (WGS) entry which is preliminary data.</text>
</comment>
<evidence type="ECO:0000256" key="5">
    <source>
        <dbReference type="SAM" id="Coils"/>
    </source>
</evidence>
<keyword evidence="5" id="KW-0175">Coiled coil</keyword>
<dbReference type="InterPro" id="IPR041118">
    <property type="entry name" value="Rx_N"/>
</dbReference>
<name>A0A6A6L9Q2_HEVBR</name>
<dbReference type="EMBL" id="JAAGAX010000013">
    <property type="protein sequence ID" value="KAF2296359.1"/>
    <property type="molecule type" value="Genomic_DNA"/>
</dbReference>
<feature type="coiled-coil region" evidence="5">
    <location>
        <begin position="35"/>
        <end position="86"/>
    </location>
</feature>
<dbReference type="FunFam" id="3.40.50.300:FF:001091">
    <property type="entry name" value="Probable disease resistance protein At1g61300"/>
    <property type="match status" value="1"/>
</dbReference>
<feature type="domain" description="Disease resistance N-terminal" evidence="7">
    <location>
        <begin position="9"/>
        <end position="96"/>
    </location>
</feature>
<evidence type="ECO:0008006" key="10">
    <source>
        <dbReference type="Google" id="ProtNLM"/>
    </source>
</evidence>
<gene>
    <name evidence="8" type="ORF">GH714_037538</name>
</gene>